<feature type="compositionally biased region" description="Basic and acidic residues" evidence="1">
    <location>
        <begin position="54"/>
        <end position="73"/>
    </location>
</feature>
<dbReference type="InParanoid" id="A0A2J7PTM6"/>
<comment type="caution">
    <text evidence="2">The sequence shown here is derived from an EMBL/GenBank/DDBJ whole genome shotgun (WGS) entry which is preliminary data.</text>
</comment>
<accession>A0A2J7PTM6</accession>
<dbReference type="AlphaFoldDB" id="A0A2J7PTM6"/>
<protein>
    <submittedName>
        <fullName evidence="2">Uncharacterized protein</fullName>
    </submittedName>
</protein>
<gene>
    <name evidence="2" type="ORF">B7P43_G15907</name>
</gene>
<name>A0A2J7PTM6_9NEOP</name>
<sequence>MKHAGNCGGYIINPTHEDRLHSQNINRTKPKQRNIGRRLACKRLYDTCSAHEYRDNTTGCSDKRHDRTVERHYGTTPADTHQDP</sequence>
<dbReference type="Proteomes" id="UP000235965">
    <property type="component" value="Unassembled WGS sequence"/>
</dbReference>
<evidence type="ECO:0000313" key="3">
    <source>
        <dbReference type="Proteomes" id="UP000235965"/>
    </source>
</evidence>
<evidence type="ECO:0000313" key="2">
    <source>
        <dbReference type="EMBL" id="PNF19685.1"/>
    </source>
</evidence>
<feature type="region of interest" description="Disordered" evidence="1">
    <location>
        <begin position="54"/>
        <end position="84"/>
    </location>
</feature>
<reference evidence="2 3" key="1">
    <citation type="submission" date="2017-12" db="EMBL/GenBank/DDBJ databases">
        <title>Hemimetabolous genomes reveal molecular basis of termite eusociality.</title>
        <authorList>
            <person name="Harrison M.C."/>
            <person name="Jongepier E."/>
            <person name="Robertson H.M."/>
            <person name="Arning N."/>
            <person name="Bitard-Feildel T."/>
            <person name="Chao H."/>
            <person name="Childers C.P."/>
            <person name="Dinh H."/>
            <person name="Doddapaneni H."/>
            <person name="Dugan S."/>
            <person name="Gowin J."/>
            <person name="Greiner C."/>
            <person name="Han Y."/>
            <person name="Hu H."/>
            <person name="Hughes D.S.T."/>
            <person name="Huylmans A.-K."/>
            <person name="Kemena C."/>
            <person name="Kremer L.P.M."/>
            <person name="Lee S.L."/>
            <person name="Lopez-Ezquerra A."/>
            <person name="Mallet L."/>
            <person name="Monroy-Kuhn J.M."/>
            <person name="Moser A."/>
            <person name="Murali S.C."/>
            <person name="Muzny D.M."/>
            <person name="Otani S."/>
            <person name="Piulachs M.-D."/>
            <person name="Poelchau M."/>
            <person name="Qu J."/>
            <person name="Schaub F."/>
            <person name="Wada-Katsumata A."/>
            <person name="Worley K.C."/>
            <person name="Xie Q."/>
            <person name="Ylla G."/>
            <person name="Poulsen M."/>
            <person name="Gibbs R.A."/>
            <person name="Schal C."/>
            <person name="Richards S."/>
            <person name="Belles X."/>
            <person name="Korb J."/>
            <person name="Bornberg-Bauer E."/>
        </authorList>
    </citation>
    <scope>NUCLEOTIDE SEQUENCE [LARGE SCALE GENOMIC DNA]</scope>
    <source>
        <tissue evidence="2">Whole body</tissue>
    </source>
</reference>
<proteinExistence type="predicted"/>
<keyword evidence="3" id="KW-1185">Reference proteome</keyword>
<dbReference type="EMBL" id="NEVH01021235">
    <property type="protein sequence ID" value="PNF19685.1"/>
    <property type="molecule type" value="Genomic_DNA"/>
</dbReference>
<organism evidence="2 3">
    <name type="scientific">Cryptotermes secundus</name>
    <dbReference type="NCBI Taxonomy" id="105785"/>
    <lineage>
        <taxon>Eukaryota</taxon>
        <taxon>Metazoa</taxon>
        <taxon>Ecdysozoa</taxon>
        <taxon>Arthropoda</taxon>
        <taxon>Hexapoda</taxon>
        <taxon>Insecta</taxon>
        <taxon>Pterygota</taxon>
        <taxon>Neoptera</taxon>
        <taxon>Polyneoptera</taxon>
        <taxon>Dictyoptera</taxon>
        <taxon>Blattodea</taxon>
        <taxon>Blattoidea</taxon>
        <taxon>Termitoidae</taxon>
        <taxon>Kalotermitidae</taxon>
        <taxon>Cryptotermitinae</taxon>
        <taxon>Cryptotermes</taxon>
    </lineage>
</organism>
<evidence type="ECO:0000256" key="1">
    <source>
        <dbReference type="SAM" id="MobiDB-lite"/>
    </source>
</evidence>